<feature type="coiled-coil region" evidence="1">
    <location>
        <begin position="1487"/>
        <end position="1521"/>
    </location>
</feature>
<sequence length="1753" mass="198305">MSDNHFGDGSLAGEDGEYSPVEPTVAAAETVGNSADQVGYGRDEMRDADDEGREDAFVDCQDEIENSESQQISQDKKFLQDNHFYESDSANKVHKFMTENDMIHGMQDKDVSEKDRFVQGHEEEKVAFRRELTRLCYQLKVLNEQHSSPVENEDILVNHFQNESQGWDGKTFGSGASLNEIISECSLLLDTALNKPLQSEGIVEELHALLSRKDLEIDLLNTKLAELSELKHGNSFQSNESGNVNDQHIEEIVDRVLSSLSLTLHQDELLEGAVEEKLSNVEKSVMFLVEKYNFFRSETDQLRSCLTAVGSDINTMDEIETFVIAHDKILELRSKEENLLQNLSYLDSENRKLLEQLEKQQSIVENVNAENENLSSALEQEKNKYANIKEKLGMAVTKGKGLVQQRDSLKLSLAEKTIELEKCFTELQEKSNALEAAASLQESLAEKDTILKKCADIISEVVAIDELQPTDFTDKVRWLADENKSLKGLSLQYHKMNDALSVLTFPETIEYNALDSRVCWLAESFYVSKQEAIKEAAENVIDRLKTSLFAESEENNFLQMELDSLRKEYDALVRKECQLSLEQDQIVSMLRKASGLANDGQQEDRSDGFEVMTIIDGCLARIQEKTCDVKSDLVKAEIFERFQSLLYIRDIKLCLCELILEEDMMDRMEVNRMANELQMTTRELNTLVDEKAVVQKSFEQLEEKCALLREKLSMAVKKGKGLFQERENLKGSLSEKNVEIDRLRSEFQLNLSAYNDCKDQIKRLSLDVDRISQLETDLVVTQEHADQLKQLLAESNSRHQRVVESIEDIVAPTNLVFEEPAEKVKWLVRYLSDLDIANTEVSQELRKVKDEASLMASKLSEAQTVTKSLEDALSMAENNISLLLDEKRELSVSKALLEEELHREKEEASSRTSKFEEMSASKRALEDALSLAENKISHVMNDRDSAMESQTLAEEQIQKLREESDVHIRKLADADKTIQSLEVALGEAHANVSQLSEENSNIRIGMEDLDNEIKKLKEEADSHTSKLADAFATIKLLEESSLLAENNMTDLVLEKNNAEKEIVALNSELKSCMEELAGIHGSKVNFSLELSGQLNRLYMLLEDETVSTLLELFFKEIFEGLKNMDFQLKEMDDIFLEMDLDVPQKGHIMEDASSILSTLSCLDSAINMEMLNEVVNAVDSKIITFHIEQIVEKFHLKGKVLADKVENISSCMDKSIQVLLNRLQKTRDIFLASTKYMKSMKQQLKGVEMDKQASEDTITSLKSDVRNLSSACADVTQELELNSQRNISELRSILEFVKLDVEDSIYLGKIDGDASAALSIDPMKATERLLLAARQNQDIDQQFLNVISKLISITEDMQNKLKDTELGYAEILKERDLYRDKISELETDLKQLESLYHDMKHKLDDFQRKEYNLTKQEREISASLSKIQEMEDSLLSASQIKSIWSKISEITIPDTAFVAGDEVPSDSANIRKLVYIIDSFNGCVQKLSSLSNEKKELQLVIDKQISEIELLKRKVDDHIKNERDTRGMLNELTKIKSGVQDIVQKLGGNELMIDQNLAGVLPLLDKLVLASMLESENLRSKNEELGAKLLWTETLVDDLSNKVKVLEEYNLAKIIPTETDQERGASQNSLSTQPEITETQDLGAVGTSNSIPLAPSAAHARTMRKGSSDHLAININAESERLMNSIEYDDDKGHIFKSLNTSGLIPRQGRTAADRIDGIWVSSTRALMSHPRGRIGLMAYWLVLHIWLLGTIL</sequence>
<feature type="coiled-coil region" evidence="1">
    <location>
        <begin position="527"/>
        <end position="575"/>
    </location>
</feature>
<accession>A0A2Z7CBP2</accession>
<evidence type="ECO:0000313" key="3">
    <source>
        <dbReference type="EMBL" id="KZV44422.1"/>
    </source>
</evidence>
<feature type="coiled-coil region" evidence="1">
    <location>
        <begin position="1368"/>
        <end position="1433"/>
    </location>
</feature>
<evidence type="ECO:0000256" key="1">
    <source>
        <dbReference type="SAM" id="Coils"/>
    </source>
</evidence>
<dbReference type="Proteomes" id="UP000250235">
    <property type="component" value="Unassembled WGS sequence"/>
</dbReference>
<dbReference type="PANTHER" id="PTHR43939">
    <property type="entry name" value="COILED-COIL DOMAIN-CONTAINING PROTEIN 158"/>
    <property type="match status" value="1"/>
</dbReference>
<dbReference type="OrthoDB" id="10255522at2759"/>
<keyword evidence="4" id="KW-1185">Reference proteome</keyword>
<evidence type="ECO:0000256" key="2">
    <source>
        <dbReference type="SAM" id="MobiDB-lite"/>
    </source>
</evidence>
<reference evidence="3 4" key="1">
    <citation type="journal article" date="2015" name="Proc. Natl. Acad. Sci. U.S.A.">
        <title>The resurrection genome of Boea hygrometrica: A blueprint for survival of dehydration.</title>
        <authorList>
            <person name="Xiao L."/>
            <person name="Yang G."/>
            <person name="Zhang L."/>
            <person name="Yang X."/>
            <person name="Zhao S."/>
            <person name="Ji Z."/>
            <person name="Zhou Q."/>
            <person name="Hu M."/>
            <person name="Wang Y."/>
            <person name="Chen M."/>
            <person name="Xu Y."/>
            <person name="Jin H."/>
            <person name="Xiao X."/>
            <person name="Hu G."/>
            <person name="Bao F."/>
            <person name="Hu Y."/>
            <person name="Wan P."/>
            <person name="Li L."/>
            <person name="Deng X."/>
            <person name="Kuang T."/>
            <person name="Xiang C."/>
            <person name="Zhu J.K."/>
            <person name="Oliver M.J."/>
            <person name="He Y."/>
        </authorList>
    </citation>
    <scope>NUCLEOTIDE SEQUENCE [LARGE SCALE GENOMIC DNA]</scope>
    <source>
        <strain evidence="4">cv. XS01</strain>
    </source>
</reference>
<keyword evidence="1" id="KW-0175">Coiled coil</keyword>
<protein>
    <submittedName>
        <fullName evidence="3">CAP-Gly domain-containing linker protein 1</fullName>
    </submittedName>
</protein>
<proteinExistence type="predicted"/>
<dbReference type="PANTHER" id="PTHR43939:SF68">
    <property type="entry name" value="CENTROSOMAL PROTEIN OF 290 KDA-LIKE"/>
    <property type="match status" value="1"/>
</dbReference>
<feature type="region of interest" description="Disordered" evidence="2">
    <location>
        <begin position="1"/>
        <end position="53"/>
    </location>
</feature>
<dbReference type="EMBL" id="KQ997004">
    <property type="protein sequence ID" value="KZV44422.1"/>
    <property type="molecule type" value="Genomic_DNA"/>
</dbReference>
<organism evidence="3 4">
    <name type="scientific">Dorcoceras hygrometricum</name>
    <dbReference type="NCBI Taxonomy" id="472368"/>
    <lineage>
        <taxon>Eukaryota</taxon>
        <taxon>Viridiplantae</taxon>
        <taxon>Streptophyta</taxon>
        <taxon>Embryophyta</taxon>
        <taxon>Tracheophyta</taxon>
        <taxon>Spermatophyta</taxon>
        <taxon>Magnoliopsida</taxon>
        <taxon>eudicotyledons</taxon>
        <taxon>Gunneridae</taxon>
        <taxon>Pentapetalae</taxon>
        <taxon>asterids</taxon>
        <taxon>lamiids</taxon>
        <taxon>Lamiales</taxon>
        <taxon>Gesneriaceae</taxon>
        <taxon>Didymocarpoideae</taxon>
        <taxon>Trichosporeae</taxon>
        <taxon>Loxocarpinae</taxon>
        <taxon>Dorcoceras</taxon>
    </lineage>
</organism>
<gene>
    <name evidence="3" type="ORF">F511_27005</name>
</gene>
<feature type="coiled-coil region" evidence="1">
    <location>
        <begin position="831"/>
        <end position="1075"/>
    </location>
</feature>
<name>A0A2Z7CBP2_9LAMI</name>
<feature type="coiled-coil region" evidence="1">
    <location>
        <begin position="350"/>
        <end position="391"/>
    </location>
</feature>
<feature type="coiled-coil region" evidence="1">
    <location>
        <begin position="670"/>
        <end position="746"/>
    </location>
</feature>
<evidence type="ECO:0000313" key="4">
    <source>
        <dbReference type="Proteomes" id="UP000250235"/>
    </source>
</evidence>